<dbReference type="Gene3D" id="2.60.40.10">
    <property type="entry name" value="Immunoglobulins"/>
    <property type="match status" value="3"/>
</dbReference>
<dbReference type="OrthoDB" id="612443at2"/>
<dbReference type="PROSITE" id="PS50853">
    <property type="entry name" value="FN3"/>
    <property type="match status" value="2"/>
</dbReference>
<dbReference type="Gene3D" id="2.60.120.200">
    <property type="match status" value="2"/>
</dbReference>
<dbReference type="InterPro" id="IPR013783">
    <property type="entry name" value="Ig-like_fold"/>
</dbReference>
<keyword evidence="4" id="KW-1185">Reference proteome</keyword>
<proteinExistence type="predicted"/>
<dbReference type="InterPro" id="IPR036116">
    <property type="entry name" value="FN3_sf"/>
</dbReference>
<evidence type="ECO:0000259" key="2">
    <source>
        <dbReference type="PROSITE" id="PS50853"/>
    </source>
</evidence>
<dbReference type="Pfam" id="PF18962">
    <property type="entry name" value="Por_Secre_tail"/>
    <property type="match status" value="1"/>
</dbReference>
<dbReference type="EMBL" id="CP042433">
    <property type="protein sequence ID" value="QEC56365.1"/>
    <property type="molecule type" value="Genomic_DNA"/>
</dbReference>
<name>A0A5B8UK26_9BACT</name>
<gene>
    <name evidence="3" type="ORF">FSB75_10845</name>
</gene>
<dbReference type="InterPro" id="IPR026444">
    <property type="entry name" value="Secre_tail"/>
</dbReference>
<dbReference type="Proteomes" id="UP000321204">
    <property type="component" value="Chromosome"/>
</dbReference>
<protein>
    <submittedName>
        <fullName evidence="3">T9SS type A sorting domain-containing protein</fullName>
    </submittedName>
</protein>
<accession>A0A5B8UK26</accession>
<dbReference type="RefSeq" id="WP_146786932.1">
    <property type="nucleotide sequence ID" value="NZ_BAABIO010000001.1"/>
</dbReference>
<feature type="domain" description="Fibronectin type-III" evidence="2">
    <location>
        <begin position="500"/>
        <end position="593"/>
    </location>
</feature>
<dbReference type="AlphaFoldDB" id="A0A5B8UK26"/>
<feature type="chain" id="PRO_5022796850" evidence="1">
    <location>
        <begin position="20"/>
        <end position="1254"/>
    </location>
</feature>
<dbReference type="KEGG" id="fgg:FSB75_10845"/>
<dbReference type="SMART" id="SM00060">
    <property type="entry name" value="FN3"/>
    <property type="match status" value="3"/>
</dbReference>
<reference evidence="3 4" key="1">
    <citation type="journal article" date="2015" name="Int. J. Syst. Evol. Microbiol.">
        <title>Flavisolibacter ginsenosidimutans sp. nov., with ginsenoside-converting activity isolated from soil used for cultivating ginseng.</title>
        <authorList>
            <person name="Zhao Y."/>
            <person name="Liu Q."/>
            <person name="Kang M.S."/>
            <person name="Jin F."/>
            <person name="Yu H."/>
            <person name="Im W.T."/>
        </authorList>
    </citation>
    <scope>NUCLEOTIDE SEQUENCE [LARGE SCALE GENOMIC DNA]</scope>
    <source>
        <strain evidence="3 4">Gsoil 636</strain>
    </source>
</reference>
<sequence>MKKFYALSLAAFAFLSINAQTTFIASTSANDDQEKVLRKLPAFNTVLFDAIANKEKVESIFTGGYEKAQPEIINYLTKENNYTAYNKTIAEEPFANCTPPANQPTFLIFGIPSSSSQSGSFAPAAGGATGYLITVSVGALSTNPVNGTVYTAGSSLGNGVVVQSSGVTNFTANSLSGNTRYTYSIFSYNNSNCTGGPAYNTVSPLSGIAVSCPATPSQPSAPVIAANSFRLSWTSSKGGGANPVSYNLEVATNASFTQAIAGSPFTVSDTTTVQPLMSYTVSGLAATTTYYYRLKANGCNAASVSGNITTACNPAPLPYAQSFNSSSIPACWSTAIVAVQTSSKISFVTQGSNPSTNPSGVNSHFVQYKSYDGTNGGAGSEERLISAPVTTSGIASVDVEFYWRNENNPSFSAGAYLNEGIQVQYSTDYGATWINAGNLFARHDPTLPVGTAKWNRKILTLPSGAANQPAVLVAFKFHSEFGDNMFLDLVGIEATPGCYTPTMEAVSNIVHNGARINWSAPAQLPLNYEVYYSTSNTAPTASTVPTATGITNSYYDISGLATSTTYYAWVRGNCGGTGKSVWSAAASFTTLCSPVSVPYLENFDAVTLPALPTCTAREDVNSDGSTWTTVTAPTGFSGKTLQYSYNVINASNDWFYTRGISLTAGTSYTLTFKYGNNSTLNAEKMKVYLGSSQAVAAMTTLLQDYPFISNGTINTASITFSPAASGVYYIGFYAYSDANQFYLNLDDISLTVTPGIPANDEATGAISLTVGGGCTGAIYTNAGATKSATEVFPSCSGTGQAPVWFKFVASGSAVRISTDVGAGNTFSDSKIALFSATNPADYSTFTILSCDDNGGSALGSGNMSVLYATGLTVGNTYFVAVDKSSSSVASGTFCIAVDNLASDMLSTNSQCNSTFQTSAGSNTTYTGFVPLVDGEGKLVALVKNNAGDAVSSYSFAATVSAVQRQYSGKYYLNRNYMIGNSTGRNINVQLFFLNAELASLNAADGTTLASLGLTRQTGSACQTNFTAGLGTASAVSQTANGSVGGVSWIEATLPTGTSNLFANRTGVVLPVNLLSFSGNRQGNNNVLKWTVAQEQNVQGYEIERSANNVDWLLAGTVNGLGNSTAQRSYTFTDNNVGGTKQYYRLRMMDQNGAFKFSNTILISGVKYSVLTISGLFPNPSTANINLLVDAPQKDLVTVVVTDAVGRTVQSKKAAIEAGANSLVVNVSSLAQGTYLVKLICSSNCETAAAKFVKE</sequence>
<dbReference type="SUPFAM" id="SSF49265">
    <property type="entry name" value="Fibronectin type III"/>
    <property type="match status" value="2"/>
</dbReference>
<feature type="signal peptide" evidence="1">
    <location>
        <begin position="1"/>
        <end position="19"/>
    </location>
</feature>
<feature type="domain" description="Fibronectin type-III" evidence="2">
    <location>
        <begin position="215"/>
        <end position="316"/>
    </location>
</feature>
<organism evidence="3 4">
    <name type="scientific">Flavisolibacter ginsenosidimutans</name>
    <dbReference type="NCBI Taxonomy" id="661481"/>
    <lineage>
        <taxon>Bacteria</taxon>
        <taxon>Pseudomonadati</taxon>
        <taxon>Bacteroidota</taxon>
        <taxon>Chitinophagia</taxon>
        <taxon>Chitinophagales</taxon>
        <taxon>Chitinophagaceae</taxon>
        <taxon>Flavisolibacter</taxon>
    </lineage>
</organism>
<evidence type="ECO:0000313" key="4">
    <source>
        <dbReference type="Proteomes" id="UP000321204"/>
    </source>
</evidence>
<dbReference type="Pfam" id="PF00041">
    <property type="entry name" value="fn3"/>
    <property type="match status" value="1"/>
</dbReference>
<dbReference type="CDD" id="cd00063">
    <property type="entry name" value="FN3"/>
    <property type="match status" value="2"/>
</dbReference>
<evidence type="ECO:0000256" key="1">
    <source>
        <dbReference type="SAM" id="SignalP"/>
    </source>
</evidence>
<dbReference type="NCBIfam" id="TIGR04183">
    <property type="entry name" value="Por_Secre_tail"/>
    <property type="match status" value="1"/>
</dbReference>
<evidence type="ECO:0000313" key="3">
    <source>
        <dbReference type="EMBL" id="QEC56365.1"/>
    </source>
</evidence>
<keyword evidence="1" id="KW-0732">Signal</keyword>
<dbReference type="InterPro" id="IPR003961">
    <property type="entry name" value="FN3_dom"/>
</dbReference>